<sequence>MSYFENFNVDIFWDDSEYAKKEYISKPPTNEVINKIENDLGYKLPESYIWLMKKHNGGTPINNCFPTNTPTSWANDHIAITGIYGVGYEKSSSLGGNFGSRFWIEEWEYPDIGVAICDCPSAGHHMVFLDYRECGPNGEPSVVFIDQENDYKITFLANNFESFIKGLINEEVYEQEFDDYEIESIEISEDLLKLLKDEE</sequence>
<dbReference type="InterPro" id="IPR018958">
    <property type="entry name" value="Knr4/Smi1-like_dom"/>
</dbReference>
<evidence type="ECO:0000259" key="1">
    <source>
        <dbReference type="SMART" id="SM00860"/>
    </source>
</evidence>
<dbReference type="AlphaFoldDB" id="A0A6I6UNA0"/>
<dbReference type="KEGG" id="bvq:FHE72_18940"/>
<evidence type="ECO:0000313" key="2">
    <source>
        <dbReference type="EMBL" id="QHE62847.1"/>
    </source>
</evidence>
<dbReference type="EMBL" id="CP047394">
    <property type="protein sequence ID" value="QHE62847.1"/>
    <property type="molecule type" value="Genomic_DNA"/>
</dbReference>
<organism evidence="2 3">
    <name type="scientific">Rossellomorea vietnamensis</name>
    <dbReference type="NCBI Taxonomy" id="218284"/>
    <lineage>
        <taxon>Bacteria</taxon>
        <taxon>Bacillati</taxon>
        <taxon>Bacillota</taxon>
        <taxon>Bacilli</taxon>
        <taxon>Bacillales</taxon>
        <taxon>Bacillaceae</taxon>
        <taxon>Rossellomorea</taxon>
    </lineage>
</organism>
<feature type="domain" description="Knr4/Smi1-like" evidence="1">
    <location>
        <begin position="27"/>
        <end position="166"/>
    </location>
</feature>
<dbReference type="SMART" id="SM00860">
    <property type="entry name" value="SMI1_KNR4"/>
    <property type="match status" value="1"/>
</dbReference>
<dbReference type="Gene3D" id="3.40.1580.10">
    <property type="entry name" value="SMI1/KNR4-like"/>
    <property type="match status" value="1"/>
</dbReference>
<proteinExistence type="predicted"/>
<dbReference type="RefSeq" id="WP_159362650.1">
    <property type="nucleotide sequence ID" value="NZ_CP047394.1"/>
</dbReference>
<protein>
    <submittedName>
        <fullName evidence="2">SMI1/KNR4 family protein</fullName>
    </submittedName>
</protein>
<dbReference type="Pfam" id="PF14568">
    <property type="entry name" value="SUKH_6"/>
    <property type="match status" value="1"/>
</dbReference>
<accession>A0A6I6UNA0</accession>
<name>A0A6I6UNA0_9BACI</name>
<gene>
    <name evidence="2" type="ORF">FHE72_18940</name>
</gene>
<dbReference type="SUPFAM" id="SSF160631">
    <property type="entry name" value="SMI1/KNR4-like"/>
    <property type="match status" value="1"/>
</dbReference>
<evidence type="ECO:0000313" key="3">
    <source>
        <dbReference type="Proteomes" id="UP000465062"/>
    </source>
</evidence>
<dbReference type="Proteomes" id="UP000465062">
    <property type="component" value="Chromosome"/>
</dbReference>
<reference evidence="2 3" key="1">
    <citation type="submission" date="2019-06" db="EMBL/GenBank/DDBJ databases">
        <title>An operon consisting of a P-type ATPase gene and a transcriptional regular gene given the different cadmium resistance in Bacillus vietamensis 151-6 and Bacillus marisflavi 151-25.</title>
        <authorList>
            <person name="Yu X."/>
        </authorList>
    </citation>
    <scope>NUCLEOTIDE SEQUENCE [LARGE SCALE GENOMIC DNA]</scope>
    <source>
        <strain evidence="2 3">151-6</strain>
    </source>
</reference>
<dbReference type="InterPro" id="IPR037883">
    <property type="entry name" value="Knr4/Smi1-like_sf"/>
</dbReference>